<dbReference type="EMBL" id="AM285301">
    <property type="protein sequence ID" value="CAK98196.1"/>
    <property type="molecule type" value="Genomic_DNA"/>
</dbReference>
<feature type="transmembrane region" description="Helical" evidence="7">
    <location>
        <begin position="640"/>
        <end position="663"/>
    </location>
</feature>
<evidence type="ECO:0000256" key="2">
    <source>
        <dbReference type="ARBA" id="ARBA00022475"/>
    </source>
</evidence>
<feature type="transmembrane region" description="Helical" evidence="7">
    <location>
        <begin position="539"/>
        <end position="563"/>
    </location>
</feature>
<feature type="transmembrane region" description="Helical" evidence="7">
    <location>
        <begin position="608"/>
        <end position="628"/>
    </location>
</feature>
<keyword evidence="3 7" id="KW-0812">Transmembrane</keyword>
<dbReference type="GO" id="GO:0005886">
    <property type="term" value="C:plasma membrane"/>
    <property type="evidence" value="ECO:0007669"/>
    <property type="project" value="UniProtKB-SubCell"/>
</dbReference>
<feature type="transmembrane region" description="Helical" evidence="7">
    <location>
        <begin position="1277"/>
        <end position="1303"/>
    </location>
</feature>
<dbReference type="GO" id="GO:0022857">
    <property type="term" value="F:transmembrane transporter activity"/>
    <property type="evidence" value="ECO:0007669"/>
    <property type="project" value="TreeGrafter"/>
</dbReference>
<evidence type="ECO:0000256" key="1">
    <source>
        <dbReference type="ARBA" id="ARBA00004651"/>
    </source>
</evidence>
<name>Q14QN3_SPICI</name>
<feature type="domain" description="ABC3 transporter permease C-terminal" evidence="8">
    <location>
        <begin position="547"/>
        <end position="665"/>
    </location>
</feature>
<evidence type="ECO:0000313" key="9">
    <source>
        <dbReference type="EMBL" id="CAK98196.1"/>
    </source>
</evidence>
<evidence type="ECO:0000256" key="6">
    <source>
        <dbReference type="ARBA" id="ARBA00038076"/>
    </source>
</evidence>
<keyword evidence="5 7" id="KW-0472">Membrane</keyword>
<keyword evidence="2" id="KW-1003">Cell membrane</keyword>
<evidence type="ECO:0000256" key="4">
    <source>
        <dbReference type="ARBA" id="ARBA00022989"/>
    </source>
</evidence>
<accession>Q14QN3</accession>
<feature type="transmembrane region" description="Helical" evidence="7">
    <location>
        <begin position="1353"/>
        <end position="1370"/>
    </location>
</feature>
<dbReference type="RefSeq" id="WP_277945319.1">
    <property type="nucleotide sequence ID" value="NZ_CP096807.1"/>
</dbReference>
<dbReference type="InterPro" id="IPR050250">
    <property type="entry name" value="Macrolide_Exporter_MacB"/>
</dbReference>
<proteinExistence type="inferred from homology"/>
<reference evidence="9" key="1">
    <citation type="journal article" date="2010" name="Appl. Environ. Microbiol.">
        <title>Partial chromosome sequence of Spiroplasma citri reveals extensive viral invasion and important gene decay.</title>
        <authorList>
            <person name="Carle P."/>
            <person name="Saillard C."/>
            <person name="Carrere N."/>
            <person name="Carrere S."/>
            <person name="Duret S."/>
            <person name="Eveillard S."/>
            <person name="Gaurivaud P."/>
            <person name="Gourgues G."/>
            <person name="Gouzy J."/>
            <person name="Salar P."/>
            <person name="Verdin E."/>
            <person name="Breton M."/>
            <person name="Blanchard A."/>
            <person name="Laigret F."/>
            <person name="Bove J.M."/>
            <person name="Renaudin J."/>
            <person name="Foissac X."/>
        </authorList>
    </citation>
    <scope>NUCLEOTIDE SEQUENCE</scope>
    <source>
        <strain evidence="9">GII3-3X</strain>
    </source>
</reference>
<comment type="similarity">
    <text evidence="6">Belongs to the ABC-4 integral membrane protein family.</text>
</comment>
<dbReference type="Pfam" id="PF02687">
    <property type="entry name" value="FtsX"/>
    <property type="match status" value="2"/>
</dbReference>
<dbReference type="PANTHER" id="PTHR30572:SF4">
    <property type="entry name" value="ABC TRANSPORTER PERMEASE YTRF"/>
    <property type="match status" value="1"/>
</dbReference>
<protein>
    <submittedName>
        <fullName evidence="9">Hypothetical abc transporter permease component transmembrane protein</fullName>
    </submittedName>
</protein>
<evidence type="ECO:0000256" key="3">
    <source>
        <dbReference type="ARBA" id="ARBA00022692"/>
    </source>
</evidence>
<evidence type="ECO:0000256" key="7">
    <source>
        <dbReference type="SAM" id="Phobius"/>
    </source>
</evidence>
<feature type="transmembrane region" description="Helical" evidence="7">
    <location>
        <begin position="710"/>
        <end position="730"/>
    </location>
</feature>
<feature type="transmembrane region" description="Helical" evidence="7">
    <location>
        <begin position="1376"/>
        <end position="1396"/>
    </location>
</feature>
<dbReference type="PANTHER" id="PTHR30572">
    <property type="entry name" value="MEMBRANE COMPONENT OF TRANSPORTER-RELATED"/>
    <property type="match status" value="1"/>
</dbReference>
<dbReference type="InterPro" id="IPR003838">
    <property type="entry name" value="ABC3_permease_C"/>
</dbReference>
<sequence>MLLFLQTLKSMFKQKAQLIIFIILAALLTLLTTSSWIVNTRLTNAYSFMGEGTFAYDYLLRFDSKKKTGQNVETITPWYAFSNDYHLITDVNGEQGTLPYAHLGEDGALKALDNNVEIEFTFDSRTNKVSNIIFTDLDKTAPIFLNNGLYRFNFNSKPFQTSVIGQLYDQKGYLFNQDNLPLIEEFMNNFTHIDISQNTVNLIIAYLNKKYPGITDRKKLKDAVIDFVNNGITKWKKDVDLRGSIDEIPTKASIENRLFEEKLNGDLSFLVKDTSQPLTKISLYYSPTVNNNLDVGYNNNIENAVFSVNDFYNQNNKNSSFRNQPYGPYGLTKSYYTLVAKASNFSVQLREQYAYWDLTSNLKYKIINWQQLLQDNKLKLIKKYDSFDPTNPINDVYVVITPQFARSQKLKVGDQLTIGENSNFFVGAIGGDPANIYPTIYDTDVFPDPKTDGIIYVSEKVYRSESIAANTDIEENSTLYINHVGLSENKGTDFENFKKYLAADFWSLNNPSYKNAPLQSRDETKLVYLRYSLLGTTIIFYRTITIVLCIIFLIILIFTLIILIKKIINQQKIENGILKANGYSGLTIASSYLAHAIVVTGIGVPLGWIIGVFLQLPIMSVFNSYFVIPVNFSFSLIPFAICFGIIGLVSSLSILVTAIRQLIISPLDLLNPNKNIKTSKLVYSISNVFRFKKFTTKFRFVMMAVSMKKIGWFFLTFFVASLSLTLATLIPTAINKFSKDYYANLNYDNEYEYTNVIGNIPFSRYEMYDWNGPSFSTEAAYPLTKNSLVSDYLYNGKWLSTKTDISAKNAHLYAQQLNNMIIFNFMVGKGASLSIGTFYDMYKHYGENVDIRNQIDTLLCSTIPRAFGKPPVHPTDPNIIDRWTYCAQYATSDIMPGKIRAMWLKDDLAKLQFNFTFGTSTYNSKNEDVYTGYTTNISNSSFILPTYGINANNKTIIFPNHTVKKILDDSKNLNIGADEIPMVVNKAAESKYNLLLNKIVETTTNVQQLQYCDDALHCAVDQTAWSYELPSGFTDDNLNPFTLDLTKLTIGNKTRVGFENKNGKVQDYYNIKNFVLKLPASAFKPGEFQNSTISATTGRRLPGLLDLNSPPDQRVVTKEVTEEEGDYYVIHPFDNKFDKEINGIGDLTGFPTNWYREALRQGLLKIGKITKNIKYKVVGIQNSYYVPRAYVNQVIANKILGFNTSSSELYDYKDDNPMLWFNGKFSKYNDQVDQTTRFNLSSPDGSYSMNDFMNGQLTSGVGGTDYLIIKSQVIEKLAWISSILSIIFVIITIITAIIIVYIMTESFVNSFLKFMAVMKALGYSNREINSLTLGIFTPFAFLAWILGVGIMWLILWLGVYGFIAIAKVIIPFGFPWITIPITFILMAGIYLITYWISTYKINHMSIQEQVTANEV</sequence>
<evidence type="ECO:0000259" key="8">
    <source>
        <dbReference type="Pfam" id="PF02687"/>
    </source>
</evidence>
<comment type="subcellular location">
    <subcellularLocation>
        <location evidence="1">Cell membrane</location>
        <topology evidence="1">Multi-pass membrane protein</topology>
    </subcellularLocation>
</comment>
<keyword evidence="4 7" id="KW-1133">Transmembrane helix</keyword>
<feature type="domain" description="ABC3 transporter permease C-terminal" evidence="8">
    <location>
        <begin position="1286"/>
        <end position="1406"/>
    </location>
</feature>
<evidence type="ECO:0000256" key="5">
    <source>
        <dbReference type="ARBA" id="ARBA00023136"/>
    </source>
</evidence>
<gene>
    <name evidence="9" type="ORF">SPICI01A_014</name>
</gene>
<organism evidence="9">
    <name type="scientific">Spiroplasma citri</name>
    <dbReference type="NCBI Taxonomy" id="2133"/>
    <lineage>
        <taxon>Bacteria</taxon>
        <taxon>Bacillati</taxon>
        <taxon>Mycoplasmatota</taxon>
        <taxon>Mollicutes</taxon>
        <taxon>Entomoplasmatales</taxon>
        <taxon>Spiroplasmataceae</taxon>
        <taxon>Spiroplasma</taxon>
    </lineage>
</organism>